<reference evidence="5 6" key="1">
    <citation type="journal article" date="2021" name="Elife">
        <title>Chloroplast acquisition without the gene transfer in kleptoplastic sea slugs, Plakobranchus ocellatus.</title>
        <authorList>
            <person name="Maeda T."/>
            <person name="Takahashi S."/>
            <person name="Yoshida T."/>
            <person name="Shimamura S."/>
            <person name="Takaki Y."/>
            <person name="Nagai Y."/>
            <person name="Toyoda A."/>
            <person name="Suzuki Y."/>
            <person name="Arimoto A."/>
            <person name="Ishii H."/>
            <person name="Satoh N."/>
            <person name="Nishiyama T."/>
            <person name="Hasebe M."/>
            <person name="Maruyama T."/>
            <person name="Minagawa J."/>
            <person name="Obokata J."/>
            <person name="Shigenobu S."/>
        </authorList>
    </citation>
    <scope>NUCLEOTIDE SEQUENCE [LARGE SCALE GENOMIC DNA]</scope>
</reference>
<evidence type="ECO:0000259" key="4">
    <source>
        <dbReference type="Pfam" id="PF04500"/>
    </source>
</evidence>
<dbReference type="InterPro" id="IPR007588">
    <property type="entry name" value="Znf_FLYWCH"/>
</dbReference>
<evidence type="ECO:0000256" key="1">
    <source>
        <dbReference type="ARBA" id="ARBA00022723"/>
    </source>
</evidence>
<comment type="caution">
    <text evidence="5">The sequence shown here is derived from an EMBL/GenBank/DDBJ whole genome shotgun (WGS) entry which is preliminary data.</text>
</comment>
<name>A0AAV4HFC9_9GAST</name>
<evidence type="ECO:0000256" key="3">
    <source>
        <dbReference type="ARBA" id="ARBA00022833"/>
    </source>
</evidence>
<accession>A0AAV4HFC9</accession>
<dbReference type="EMBL" id="BMAT01012661">
    <property type="protein sequence ID" value="GFR96424.1"/>
    <property type="molecule type" value="Genomic_DNA"/>
</dbReference>
<keyword evidence="1" id="KW-0479">Metal-binding</keyword>
<dbReference type="Gene3D" id="2.20.25.240">
    <property type="match status" value="1"/>
</dbReference>
<keyword evidence="3" id="KW-0862">Zinc</keyword>
<keyword evidence="2" id="KW-0863">Zinc-finger</keyword>
<gene>
    <name evidence="5" type="ORF">ElyMa_006297600</name>
</gene>
<sequence length="171" mass="19819">MEMEFQKIETNRGNTGLLCQGHKFRLERKAKTYTSWQCTIKGCLARLKTDHEQENIVWSRLDHNHDPVSADSVTRQILRTECKRKAAENLTERPSKVIMKEIVSKPDTDLVPKDLIAIHFVIECTIIWRRGEYFREMYEVEDLATAESLSLGRKVAGEMVGTDEVPEHLEM</sequence>
<dbReference type="Proteomes" id="UP000762676">
    <property type="component" value="Unassembled WGS sequence"/>
</dbReference>
<evidence type="ECO:0000256" key="2">
    <source>
        <dbReference type="ARBA" id="ARBA00022771"/>
    </source>
</evidence>
<proteinExistence type="predicted"/>
<feature type="domain" description="FLYWCH-type" evidence="4">
    <location>
        <begin position="8"/>
        <end position="65"/>
    </location>
</feature>
<dbReference type="GO" id="GO:0008270">
    <property type="term" value="F:zinc ion binding"/>
    <property type="evidence" value="ECO:0007669"/>
    <property type="project" value="UniProtKB-KW"/>
</dbReference>
<evidence type="ECO:0000313" key="6">
    <source>
        <dbReference type="Proteomes" id="UP000762676"/>
    </source>
</evidence>
<evidence type="ECO:0000313" key="5">
    <source>
        <dbReference type="EMBL" id="GFR96424.1"/>
    </source>
</evidence>
<dbReference type="Pfam" id="PF04500">
    <property type="entry name" value="FLYWCH"/>
    <property type="match status" value="1"/>
</dbReference>
<keyword evidence="6" id="KW-1185">Reference proteome</keyword>
<protein>
    <recommendedName>
        <fullName evidence="4">FLYWCH-type domain-containing protein</fullName>
    </recommendedName>
</protein>
<dbReference type="AlphaFoldDB" id="A0AAV4HFC9"/>
<organism evidence="5 6">
    <name type="scientific">Elysia marginata</name>
    <dbReference type="NCBI Taxonomy" id="1093978"/>
    <lineage>
        <taxon>Eukaryota</taxon>
        <taxon>Metazoa</taxon>
        <taxon>Spiralia</taxon>
        <taxon>Lophotrochozoa</taxon>
        <taxon>Mollusca</taxon>
        <taxon>Gastropoda</taxon>
        <taxon>Heterobranchia</taxon>
        <taxon>Euthyneura</taxon>
        <taxon>Panpulmonata</taxon>
        <taxon>Sacoglossa</taxon>
        <taxon>Placobranchoidea</taxon>
        <taxon>Plakobranchidae</taxon>
        <taxon>Elysia</taxon>
    </lineage>
</organism>